<feature type="chain" id="PRO_5003250795" evidence="1">
    <location>
        <begin position="21"/>
        <end position="72"/>
    </location>
</feature>
<reference evidence="2" key="1">
    <citation type="journal article" date="2011" name="BMC Genomics">
        <title>A further insight into the sialome of the tropical bont tick, Amblyomma variegatum.</title>
        <authorList>
            <person name="Ribeiro J.M."/>
            <person name="Anderson J.M."/>
            <person name="Manoukis N.C."/>
            <person name="Meng Z."/>
            <person name="Francishetti I.M."/>
        </authorList>
    </citation>
    <scope>NUCLEOTIDE SEQUENCE</scope>
    <source>
        <strain evidence="2">Amb_var-1896</strain>
        <tissue evidence="2">Salivary gland</tissue>
    </source>
</reference>
<organism evidence="2">
    <name type="scientific">Amblyomma variegatum</name>
    <name type="common">Tropical bont tick</name>
    <dbReference type="NCBI Taxonomy" id="34610"/>
    <lineage>
        <taxon>Eukaryota</taxon>
        <taxon>Metazoa</taxon>
        <taxon>Ecdysozoa</taxon>
        <taxon>Arthropoda</taxon>
        <taxon>Chelicerata</taxon>
        <taxon>Arachnida</taxon>
        <taxon>Acari</taxon>
        <taxon>Parasitiformes</taxon>
        <taxon>Ixodida</taxon>
        <taxon>Ixodoidea</taxon>
        <taxon>Ixodidae</taxon>
        <taxon>Amblyomminae</taxon>
        <taxon>Amblyomma</taxon>
    </lineage>
</organism>
<dbReference type="AlphaFoldDB" id="F0J9Z8"/>
<sequence>MKYTLLFLCLVVTMIVFSESQPFPGTRRLGRPPTAAMEPEQDISVLKTVCACRGLQEISGMVYLAFGHQQPD</sequence>
<proteinExistence type="evidence at transcript level"/>
<keyword evidence="1" id="KW-0732">Signal</keyword>
<accession>F0J9Z8</accession>
<evidence type="ECO:0000313" key="2">
    <source>
        <dbReference type="EMBL" id="DAA34665.1"/>
    </source>
</evidence>
<name>F0J9Z8_AMBVA</name>
<evidence type="ECO:0000256" key="1">
    <source>
        <dbReference type="SAM" id="SignalP"/>
    </source>
</evidence>
<protein>
    <submittedName>
        <fullName evidence="2">Hypothetical secreted peptide 1896</fullName>
    </submittedName>
</protein>
<feature type="signal peptide" evidence="1">
    <location>
        <begin position="1"/>
        <end position="20"/>
    </location>
</feature>
<dbReference type="EMBL" id="BK007699">
    <property type="protein sequence ID" value="DAA34665.1"/>
    <property type="molecule type" value="mRNA"/>
</dbReference>